<keyword evidence="1" id="KW-0175">Coiled coil</keyword>
<sequence>MADNNDNDGSSQKGAATERLAQVSNHLSSPNAANDKKPRSSSSRRRHRRNKPANDLPADYADILAHLSTLHTLANTPDPSHRGYARQTASGKLWVRERVAQLLDRDSFREVGSASGEVAWQQDPQNTLRETPASFTPSNNVQGFGALRGRKILFTADDFSLRAGHADGALAAKTVYMEKLALALRLPMVKLVDGSSGGGSVTSIRKEGWSYVPPMQGFGEVVQQLNAGIPNLGAVLGPAIGLGAARVTACHFSVMARDVGALFNAGPKVVAGATFEEGLSFRDLGGPAVHCSNGTIDNLAANETDCFEQLRNILSYLPNSGTEMPPTLPNEDPIDRTSPELRSVIPRKRERMYNLRKIITTVVDKGSWFEIGALWGTTAIVGLARIGGRPVGITSLNCEVNAGALDALGSQKITRHLKFLDVFNIPCVQFVDIPGYAVGTVAERTATMRHGVTLATTYYSTSIPIFSVIVRRVYGVAGGIMVDSRDPHMRVAWPSGEWGSLPLDGGIEAGHAHELKAIEKKEGREKMKERYNELEQEYRRLMNPVRTANAFGIEEIVDPAVTRPGATEDCWNVEAELCIVQYLDLRRDDDDGNYGPLEIILP</sequence>
<dbReference type="Pfam" id="PF01039">
    <property type="entry name" value="Carboxyl_trans"/>
    <property type="match status" value="1"/>
</dbReference>
<feature type="coiled-coil region" evidence="1">
    <location>
        <begin position="517"/>
        <end position="544"/>
    </location>
</feature>
<dbReference type="Gene3D" id="3.90.226.10">
    <property type="entry name" value="2-enoyl-CoA Hydratase, Chain A, domain 1"/>
    <property type="match status" value="2"/>
</dbReference>
<dbReference type="PROSITE" id="PS50989">
    <property type="entry name" value="COA_CT_CTER"/>
    <property type="match status" value="1"/>
</dbReference>
<dbReference type="EMBL" id="WWBZ02000002">
    <property type="protein sequence ID" value="KAF4312632.1"/>
    <property type="molecule type" value="Genomic_DNA"/>
</dbReference>
<dbReference type="PANTHER" id="PTHR43842">
    <property type="entry name" value="PROPIONYL-COA CARBOXYLASE BETA CHAIN"/>
    <property type="match status" value="1"/>
</dbReference>
<name>A0A8H4J3Z1_9PEZI</name>
<dbReference type="SUPFAM" id="SSF52096">
    <property type="entry name" value="ClpP/crotonase"/>
    <property type="match status" value="2"/>
</dbReference>
<feature type="domain" description="CoA carboxyltransferase C-terminal" evidence="3">
    <location>
        <begin position="333"/>
        <end position="573"/>
    </location>
</feature>
<evidence type="ECO:0000313" key="5">
    <source>
        <dbReference type="Proteomes" id="UP000572817"/>
    </source>
</evidence>
<feature type="region of interest" description="Disordered" evidence="2">
    <location>
        <begin position="1"/>
        <end position="59"/>
    </location>
</feature>
<keyword evidence="5" id="KW-1185">Reference proteome</keyword>
<dbReference type="Proteomes" id="UP000572817">
    <property type="component" value="Unassembled WGS sequence"/>
</dbReference>
<dbReference type="PANTHER" id="PTHR43842:SF2">
    <property type="entry name" value="PROPIONYL-COA CARBOXYLASE BETA CHAIN, MITOCHONDRIAL"/>
    <property type="match status" value="1"/>
</dbReference>
<gene>
    <name evidence="4" type="ORF">GTA08_BOTSDO11956</name>
</gene>
<protein>
    <recommendedName>
        <fullName evidence="3">CoA carboxyltransferase C-terminal domain-containing protein</fullName>
    </recommendedName>
</protein>
<accession>A0A8H4J3Z1</accession>
<dbReference type="InterPro" id="IPR029045">
    <property type="entry name" value="ClpP/crotonase-like_dom_sf"/>
</dbReference>
<organism evidence="4 5">
    <name type="scientific">Botryosphaeria dothidea</name>
    <dbReference type="NCBI Taxonomy" id="55169"/>
    <lineage>
        <taxon>Eukaryota</taxon>
        <taxon>Fungi</taxon>
        <taxon>Dikarya</taxon>
        <taxon>Ascomycota</taxon>
        <taxon>Pezizomycotina</taxon>
        <taxon>Dothideomycetes</taxon>
        <taxon>Dothideomycetes incertae sedis</taxon>
        <taxon>Botryosphaeriales</taxon>
        <taxon>Botryosphaeriaceae</taxon>
        <taxon>Botryosphaeria</taxon>
    </lineage>
</organism>
<evidence type="ECO:0000313" key="4">
    <source>
        <dbReference type="EMBL" id="KAF4312632.1"/>
    </source>
</evidence>
<feature type="compositionally biased region" description="Polar residues" evidence="2">
    <location>
        <begin position="22"/>
        <end position="32"/>
    </location>
</feature>
<dbReference type="InterPro" id="IPR034733">
    <property type="entry name" value="AcCoA_carboxyl_beta"/>
</dbReference>
<proteinExistence type="predicted"/>
<evidence type="ECO:0000256" key="1">
    <source>
        <dbReference type="SAM" id="Coils"/>
    </source>
</evidence>
<feature type="compositionally biased region" description="Basic residues" evidence="2">
    <location>
        <begin position="42"/>
        <end position="51"/>
    </location>
</feature>
<dbReference type="AlphaFoldDB" id="A0A8H4J3Z1"/>
<dbReference type="InterPro" id="IPR051047">
    <property type="entry name" value="AccD/PCCB"/>
</dbReference>
<dbReference type="GO" id="GO:0004658">
    <property type="term" value="F:propionyl-CoA carboxylase activity"/>
    <property type="evidence" value="ECO:0007669"/>
    <property type="project" value="TreeGrafter"/>
</dbReference>
<dbReference type="OrthoDB" id="439921at2759"/>
<reference evidence="4" key="1">
    <citation type="submission" date="2020-04" db="EMBL/GenBank/DDBJ databases">
        <title>Genome Assembly and Annotation of Botryosphaeria dothidea sdau 11-99, a Latent Pathogen of Apple Fruit Ring Rot in China.</title>
        <authorList>
            <person name="Yu C."/>
            <person name="Diao Y."/>
            <person name="Lu Q."/>
            <person name="Zhao J."/>
            <person name="Cui S."/>
            <person name="Peng C."/>
            <person name="He B."/>
            <person name="Liu H."/>
        </authorList>
    </citation>
    <scope>NUCLEOTIDE SEQUENCE [LARGE SCALE GENOMIC DNA]</scope>
    <source>
        <strain evidence="4">Sdau11-99</strain>
    </source>
</reference>
<evidence type="ECO:0000256" key="2">
    <source>
        <dbReference type="SAM" id="MobiDB-lite"/>
    </source>
</evidence>
<dbReference type="InterPro" id="IPR011763">
    <property type="entry name" value="COA_CT_C"/>
</dbReference>
<comment type="caution">
    <text evidence="4">The sequence shown here is derived from an EMBL/GenBank/DDBJ whole genome shotgun (WGS) entry which is preliminary data.</text>
</comment>
<evidence type="ECO:0000259" key="3">
    <source>
        <dbReference type="PROSITE" id="PS50989"/>
    </source>
</evidence>